<evidence type="ECO:0000256" key="1">
    <source>
        <dbReference type="SAM" id="MobiDB-lite"/>
    </source>
</evidence>
<sequence>MIGADDLASGKGRLTSTGDGAKLTVTGRLRVIRHLTAVVGGVRVDAWTEVRVTEG</sequence>
<evidence type="ECO:0000313" key="2">
    <source>
        <dbReference type="EMBL" id="QJX00288.1"/>
    </source>
</evidence>
<dbReference type="Proteomes" id="UP000503447">
    <property type="component" value="Chromosome"/>
</dbReference>
<evidence type="ECO:0000313" key="3">
    <source>
        <dbReference type="Proteomes" id="UP000503447"/>
    </source>
</evidence>
<keyword evidence="3" id="KW-1185">Reference proteome</keyword>
<dbReference type="RefSeq" id="WP_171475071.1">
    <property type="nucleotide sequence ID" value="NZ_CP053452.2"/>
</dbReference>
<dbReference type="KEGG" id="ftj:FTUN_7913"/>
<reference evidence="3" key="1">
    <citation type="submission" date="2020-05" db="EMBL/GenBank/DDBJ databases">
        <title>Frigoriglobus tundricola gen. nov., sp. nov., a psychrotolerant cellulolytic planctomycete of the family Gemmataceae with two divergent copies of 16S rRNA gene.</title>
        <authorList>
            <person name="Kulichevskaya I.S."/>
            <person name="Ivanova A.A."/>
            <person name="Naumoff D.G."/>
            <person name="Beletsky A.V."/>
            <person name="Rijpstra W.I.C."/>
            <person name="Sinninghe Damste J.S."/>
            <person name="Mardanov A.V."/>
            <person name="Ravin N.V."/>
            <person name="Dedysh S.N."/>
        </authorList>
    </citation>
    <scope>NUCLEOTIDE SEQUENCE [LARGE SCALE GENOMIC DNA]</scope>
    <source>
        <strain evidence="3">PL17</strain>
    </source>
</reference>
<proteinExistence type="predicted"/>
<accession>A0A6M5Z1J8</accession>
<name>A0A6M5Z1J8_9BACT</name>
<organism evidence="2 3">
    <name type="scientific">Frigoriglobus tundricola</name>
    <dbReference type="NCBI Taxonomy" id="2774151"/>
    <lineage>
        <taxon>Bacteria</taxon>
        <taxon>Pseudomonadati</taxon>
        <taxon>Planctomycetota</taxon>
        <taxon>Planctomycetia</taxon>
        <taxon>Gemmatales</taxon>
        <taxon>Gemmataceae</taxon>
        <taxon>Frigoriglobus</taxon>
    </lineage>
</organism>
<protein>
    <submittedName>
        <fullName evidence="2">Uncharacterized protein</fullName>
    </submittedName>
</protein>
<dbReference type="AlphaFoldDB" id="A0A6M5Z1J8"/>
<feature type="region of interest" description="Disordered" evidence="1">
    <location>
        <begin position="1"/>
        <end position="20"/>
    </location>
</feature>
<dbReference type="EMBL" id="CP053452">
    <property type="protein sequence ID" value="QJX00288.1"/>
    <property type="molecule type" value="Genomic_DNA"/>
</dbReference>
<gene>
    <name evidence="2" type="ORF">FTUN_7913</name>
</gene>